<dbReference type="Proteomes" id="UP000249239">
    <property type="component" value="Unassembled WGS sequence"/>
</dbReference>
<dbReference type="CDD" id="cd05797">
    <property type="entry name" value="Ribosomal_L10"/>
    <property type="match status" value="1"/>
</dbReference>
<evidence type="ECO:0000313" key="8">
    <source>
        <dbReference type="Proteomes" id="UP000249239"/>
    </source>
</evidence>
<dbReference type="PANTHER" id="PTHR11560">
    <property type="entry name" value="39S RIBOSOMAL PROTEIN L10, MITOCHONDRIAL"/>
    <property type="match status" value="1"/>
</dbReference>
<name>A0A2W7NCN7_9BACT</name>
<comment type="function">
    <text evidence="1">Forms part of the ribosomal stalk, playing a central role in the interaction of the ribosome with GTP-bound translation factors.</text>
</comment>
<evidence type="ECO:0000313" key="7">
    <source>
        <dbReference type="EMBL" id="PZX18141.1"/>
    </source>
</evidence>
<dbReference type="SUPFAM" id="SSF160369">
    <property type="entry name" value="Ribosomal protein L10-like"/>
    <property type="match status" value="1"/>
</dbReference>
<dbReference type="InterPro" id="IPR001790">
    <property type="entry name" value="Ribosomal_uL10"/>
</dbReference>
<reference evidence="7 8" key="1">
    <citation type="submission" date="2018-06" db="EMBL/GenBank/DDBJ databases">
        <title>Genomic Encyclopedia of Archaeal and Bacterial Type Strains, Phase II (KMG-II): from individual species to whole genera.</title>
        <authorList>
            <person name="Goeker M."/>
        </authorList>
    </citation>
    <scope>NUCLEOTIDE SEQUENCE [LARGE SCALE GENOMIC DNA]</scope>
    <source>
        <strain evidence="7 8">DSM 6779</strain>
    </source>
</reference>
<evidence type="ECO:0000256" key="1">
    <source>
        <dbReference type="ARBA" id="ARBA00002633"/>
    </source>
</evidence>
<evidence type="ECO:0000256" key="6">
    <source>
        <dbReference type="ARBA" id="ARBA00035502"/>
    </source>
</evidence>
<dbReference type="GO" id="GO:1990904">
    <property type="term" value="C:ribonucleoprotein complex"/>
    <property type="evidence" value="ECO:0007669"/>
    <property type="project" value="UniProtKB-KW"/>
</dbReference>
<dbReference type="RefSeq" id="WP_111444879.1">
    <property type="nucleotide sequence ID" value="NZ_QKZK01000007.1"/>
</dbReference>
<dbReference type="Gene3D" id="3.30.70.1730">
    <property type="match status" value="1"/>
</dbReference>
<comment type="similarity">
    <text evidence="2">Belongs to the universal ribosomal protein uL10 family.</text>
</comment>
<evidence type="ECO:0000256" key="3">
    <source>
        <dbReference type="ARBA" id="ARBA00022980"/>
    </source>
</evidence>
<dbReference type="OrthoDB" id="1523686at2"/>
<proteinExistence type="inferred from homology"/>
<dbReference type="InterPro" id="IPR043141">
    <property type="entry name" value="Ribosomal_uL10-like_sf"/>
</dbReference>
<dbReference type="Gene3D" id="6.10.250.290">
    <property type="match status" value="1"/>
</dbReference>
<organism evidence="7 8">
    <name type="scientific">Breznakibacter xylanolyticus</name>
    <dbReference type="NCBI Taxonomy" id="990"/>
    <lineage>
        <taxon>Bacteria</taxon>
        <taxon>Pseudomonadati</taxon>
        <taxon>Bacteroidota</taxon>
        <taxon>Bacteroidia</taxon>
        <taxon>Marinilabiliales</taxon>
        <taxon>Marinilabiliaceae</taxon>
        <taxon>Breznakibacter</taxon>
    </lineage>
</organism>
<sequence>MKKEDKSTLIEDLSASIKEYSHFYVTDTFGMDAGMTSNLRRTCFNQGVKLVVVKNTLFRKALEQCEGSYEELMPSLKGTSAIMFSNTGNLPAKLIQDFSKRTKKPVIKSAYVEECVYVGGNLLETLVSIKSREELIGEVVGLLQSPMKNVVSALQSGGTTIHGLLKTLGDK</sequence>
<evidence type="ECO:0000256" key="4">
    <source>
        <dbReference type="ARBA" id="ARBA00023274"/>
    </source>
</evidence>
<keyword evidence="3 7" id="KW-0689">Ribosomal protein</keyword>
<gene>
    <name evidence="7" type="ORF">LX69_01178</name>
</gene>
<evidence type="ECO:0000256" key="2">
    <source>
        <dbReference type="ARBA" id="ARBA00008889"/>
    </source>
</evidence>
<keyword evidence="8" id="KW-1185">Reference proteome</keyword>
<dbReference type="AlphaFoldDB" id="A0A2W7NCN7"/>
<evidence type="ECO:0000256" key="5">
    <source>
        <dbReference type="ARBA" id="ARBA00035202"/>
    </source>
</evidence>
<dbReference type="InterPro" id="IPR047865">
    <property type="entry name" value="Ribosomal_uL10_bac_type"/>
</dbReference>
<dbReference type="GO" id="GO:0005840">
    <property type="term" value="C:ribosome"/>
    <property type="evidence" value="ECO:0007669"/>
    <property type="project" value="UniProtKB-KW"/>
</dbReference>
<comment type="caution">
    <text evidence="7">The sequence shown here is derived from an EMBL/GenBank/DDBJ whole genome shotgun (WGS) entry which is preliminary data.</text>
</comment>
<accession>A0A2W7NCN7</accession>
<dbReference type="NCBIfam" id="NF000955">
    <property type="entry name" value="PRK00099.1-1"/>
    <property type="match status" value="1"/>
</dbReference>
<keyword evidence="4" id="KW-0687">Ribonucleoprotein</keyword>
<dbReference type="Pfam" id="PF00466">
    <property type="entry name" value="Ribosomal_L10"/>
    <property type="match status" value="1"/>
</dbReference>
<protein>
    <recommendedName>
        <fullName evidence="5">Large ribosomal subunit protein uL10</fullName>
    </recommendedName>
    <alternativeName>
        <fullName evidence="6">50S ribosomal protein L10</fullName>
    </alternativeName>
</protein>
<dbReference type="EMBL" id="QKZK01000007">
    <property type="protein sequence ID" value="PZX18141.1"/>
    <property type="molecule type" value="Genomic_DNA"/>
</dbReference>